<dbReference type="AlphaFoldDB" id="A0A0B7MPV0"/>
<dbReference type="EC" id="2.5.1.54" evidence="5"/>
<keyword evidence="6" id="KW-1185">Reference proteome</keyword>
<feature type="domain" description="DAHP synthetase I/KDSA" evidence="3">
    <location>
        <begin position="139"/>
        <end position="379"/>
    </location>
</feature>
<dbReference type="Proteomes" id="UP000046155">
    <property type="component" value="Unassembled WGS sequence"/>
</dbReference>
<dbReference type="Pfam" id="PF18152">
    <property type="entry name" value="DAHP_snth_FXD"/>
    <property type="match status" value="1"/>
</dbReference>
<evidence type="ECO:0000256" key="1">
    <source>
        <dbReference type="ARBA" id="ARBA00022679"/>
    </source>
</evidence>
<dbReference type="GO" id="GO:0003849">
    <property type="term" value="F:3-deoxy-7-phosphoheptulonate synthase activity"/>
    <property type="evidence" value="ECO:0007669"/>
    <property type="project" value="UniProtKB-EC"/>
</dbReference>
<dbReference type="Pfam" id="PF00793">
    <property type="entry name" value="DAHP_synth_1"/>
    <property type="match status" value="1"/>
</dbReference>
<evidence type="ECO:0000259" key="4">
    <source>
        <dbReference type="Pfam" id="PF18152"/>
    </source>
</evidence>
<keyword evidence="2" id="KW-0812">Transmembrane</keyword>
<dbReference type="NCBIfam" id="NF006421">
    <property type="entry name" value="PRK08673.1"/>
    <property type="match status" value="1"/>
</dbReference>
<gene>
    <name evidence="5" type="primary">aroF</name>
    <name evidence="5" type="ORF">SSCH_760006</name>
</gene>
<keyword evidence="2" id="KW-1133">Transmembrane helix</keyword>
<proteinExistence type="predicted"/>
<dbReference type="InterPro" id="IPR006218">
    <property type="entry name" value="DAHP1/KDSA"/>
</dbReference>
<feature type="domain" description="DAHP synthase ferredoxin-like" evidence="4">
    <location>
        <begin position="52"/>
        <end position="117"/>
    </location>
</feature>
<dbReference type="InterPro" id="IPR013785">
    <property type="entry name" value="Aldolase_TIM"/>
</dbReference>
<dbReference type="InterPro" id="IPR006268">
    <property type="entry name" value="DAHP_syn_2"/>
</dbReference>
<dbReference type="GO" id="GO:0016832">
    <property type="term" value="F:aldehyde-lyase activity"/>
    <property type="evidence" value="ECO:0007669"/>
    <property type="project" value="InterPro"/>
</dbReference>
<name>A0A0B7MPV0_9FIRM</name>
<dbReference type="InterPro" id="IPR052899">
    <property type="entry name" value="Class-I_DAHP_synthase"/>
</dbReference>
<evidence type="ECO:0000313" key="6">
    <source>
        <dbReference type="Proteomes" id="UP000046155"/>
    </source>
</evidence>
<keyword evidence="1 5" id="KW-0808">Transferase</keyword>
<dbReference type="PANTHER" id="PTHR43018">
    <property type="entry name" value="PHOSPHO-2-DEHYDRO-3-DEOXYHEPTONATE ALDOLASE"/>
    <property type="match status" value="1"/>
</dbReference>
<reference evidence="6" key="1">
    <citation type="submission" date="2015-01" db="EMBL/GenBank/DDBJ databases">
        <authorList>
            <person name="Manzoor Shahid"/>
            <person name="Zubair Saima"/>
        </authorList>
    </citation>
    <scope>NUCLEOTIDE SEQUENCE [LARGE SCALE GENOMIC DNA]</scope>
    <source>
        <strain evidence="6">Sp3</strain>
    </source>
</reference>
<dbReference type="NCBIfam" id="NF009239">
    <property type="entry name" value="PRK12595.1"/>
    <property type="match status" value="1"/>
</dbReference>
<sequence>MEIGRIPGVLKFWQDGSMAGGIACLILLTWSIFCVFYCYPAVPCHSEEVSKMIIIMDGQARIKEIKAVQSKLIKEGFTVHISKGVARTIIGVIGDRTRAFRLSIDVMPGVEKVIPILNPFKLASREFKQDSTIIKVGGQAIGGKDVHLMAGPCAVESRTQLLECAFAVKEAGATFLRGGAFKPRTSPYSFQGLAEKGLEYMVEARSETGLLIVTEVMDPRLVPLVAGCADILQIGARNMQNFPLLKEAAAAGKPVLLKRGAAATIEEWLMAAEYMMLEGNHQVILCERGIKTFETYTRNTLDLNAVPVVKRLSHLPVMVDPSHGTGNWWMVSPMSRAAVAVGADGLLIEVHPSPGDALSDGQQSLTPENFQGLVQEVHQVAHAIGRAVNGVRQNWISDAGGLRP</sequence>
<feature type="transmembrane region" description="Helical" evidence="2">
    <location>
        <begin position="21"/>
        <end position="42"/>
    </location>
</feature>
<dbReference type="PANTHER" id="PTHR43018:SF2">
    <property type="entry name" value="PHOSPHO-2-DEHYDRO-3-DEOXYHEPTONATE ALDOLASE"/>
    <property type="match status" value="1"/>
</dbReference>
<dbReference type="Gene3D" id="3.20.20.70">
    <property type="entry name" value="Aldolase class I"/>
    <property type="match status" value="1"/>
</dbReference>
<dbReference type="Gene3D" id="3.30.70.1140">
    <property type="entry name" value="Phospho-2-dehydro-3-deoxyheptonate aldolase, domain 1"/>
    <property type="match status" value="1"/>
</dbReference>
<evidence type="ECO:0000313" key="5">
    <source>
        <dbReference type="EMBL" id="CEO90213.1"/>
    </source>
</evidence>
<dbReference type="InterPro" id="IPR041071">
    <property type="entry name" value="DAHP_snth_FXD"/>
</dbReference>
<evidence type="ECO:0000256" key="2">
    <source>
        <dbReference type="SAM" id="Phobius"/>
    </source>
</evidence>
<dbReference type="SUPFAM" id="SSF51569">
    <property type="entry name" value="Aldolase"/>
    <property type="match status" value="1"/>
</dbReference>
<keyword evidence="2" id="KW-0472">Membrane</keyword>
<protein>
    <submittedName>
        <fullName evidence="5">Phospho-2-dehydro-3-deoxyheptonate aldolase</fullName>
        <ecNumber evidence="5">2.5.1.54</ecNumber>
    </submittedName>
</protein>
<accession>A0A0B7MPV0</accession>
<evidence type="ECO:0000259" key="3">
    <source>
        <dbReference type="Pfam" id="PF00793"/>
    </source>
</evidence>
<organism evidence="5 6">
    <name type="scientific">Syntrophaceticus schinkii</name>
    <dbReference type="NCBI Taxonomy" id="499207"/>
    <lineage>
        <taxon>Bacteria</taxon>
        <taxon>Bacillati</taxon>
        <taxon>Bacillota</taxon>
        <taxon>Clostridia</taxon>
        <taxon>Thermoanaerobacterales</taxon>
        <taxon>Thermoanaerobacterales Family III. Incertae Sedis</taxon>
        <taxon>Syntrophaceticus</taxon>
    </lineage>
</organism>
<dbReference type="GO" id="GO:0009073">
    <property type="term" value="P:aromatic amino acid family biosynthetic process"/>
    <property type="evidence" value="ECO:0007669"/>
    <property type="project" value="InterPro"/>
</dbReference>
<dbReference type="NCBIfam" id="TIGR01361">
    <property type="entry name" value="DAHP_synth_Bsub"/>
    <property type="match status" value="1"/>
</dbReference>
<dbReference type="EMBL" id="CDRZ01000276">
    <property type="protein sequence ID" value="CEO90213.1"/>
    <property type="molecule type" value="Genomic_DNA"/>
</dbReference>